<keyword evidence="1" id="KW-0175">Coiled coil</keyword>
<dbReference type="RefSeq" id="WP_264321704.1">
    <property type="nucleotide sequence ID" value="NZ_JADEXN010000204.1"/>
</dbReference>
<evidence type="ECO:0000313" key="4">
    <source>
        <dbReference type="Proteomes" id="UP000621799"/>
    </source>
</evidence>
<name>A0A928Z8D9_9CYAN</name>
<reference evidence="3" key="1">
    <citation type="submission" date="2020-10" db="EMBL/GenBank/DDBJ databases">
        <authorList>
            <person name="Castelo-Branco R."/>
            <person name="Eusebio N."/>
            <person name="Adriana R."/>
            <person name="Vieira A."/>
            <person name="Brugerolle De Fraissinette N."/>
            <person name="Rezende De Castro R."/>
            <person name="Schneider M.P."/>
            <person name="Vasconcelos V."/>
            <person name="Leao P.N."/>
        </authorList>
    </citation>
    <scope>NUCLEOTIDE SEQUENCE</scope>
    <source>
        <strain evidence="3">LEGE 11467</strain>
    </source>
</reference>
<feature type="region of interest" description="Disordered" evidence="2">
    <location>
        <begin position="154"/>
        <end position="208"/>
    </location>
</feature>
<accession>A0A928Z8D9</accession>
<keyword evidence="4" id="KW-1185">Reference proteome</keyword>
<protein>
    <submittedName>
        <fullName evidence="3">Uncharacterized protein</fullName>
    </submittedName>
</protein>
<dbReference type="EMBL" id="JADEXN010000204">
    <property type="protein sequence ID" value="MBE9041500.1"/>
    <property type="molecule type" value="Genomic_DNA"/>
</dbReference>
<proteinExistence type="predicted"/>
<dbReference type="AlphaFoldDB" id="A0A928Z8D9"/>
<evidence type="ECO:0000256" key="1">
    <source>
        <dbReference type="SAM" id="Coils"/>
    </source>
</evidence>
<dbReference type="Proteomes" id="UP000621799">
    <property type="component" value="Unassembled WGS sequence"/>
</dbReference>
<sequence>MDNNVAQWIGEIQSLQQQLARVKQELATARASAEHWRSLYTTEAQQRRDQVQAAQTQLERLQTQVGQGQNVVKPSQTNLLNAAEQEIEQLPLEGLKPKLIDRTVECEHLRQELAGLRETLKTERENHAKTRTDLTTALGDTVSLISSAKTTNVSPNIPQFLESIPSDESPLEEPAPSLLAGIDVPKQLNSSSDLPRPQLPASGSQESS</sequence>
<evidence type="ECO:0000313" key="3">
    <source>
        <dbReference type="EMBL" id="MBE9041500.1"/>
    </source>
</evidence>
<organism evidence="3 4">
    <name type="scientific">Zarconia navalis LEGE 11467</name>
    <dbReference type="NCBI Taxonomy" id="1828826"/>
    <lineage>
        <taxon>Bacteria</taxon>
        <taxon>Bacillati</taxon>
        <taxon>Cyanobacteriota</taxon>
        <taxon>Cyanophyceae</taxon>
        <taxon>Oscillatoriophycideae</taxon>
        <taxon>Oscillatoriales</taxon>
        <taxon>Oscillatoriales incertae sedis</taxon>
        <taxon>Zarconia</taxon>
        <taxon>Zarconia navalis</taxon>
    </lineage>
</organism>
<gene>
    <name evidence="3" type="ORF">IQ235_11990</name>
</gene>
<feature type="coiled-coil region" evidence="1">
    <location>
        <begin position="5"/>
        <end position="64"/>
    </location>
</feature>
<comment type="caution">
    <text evidence="3">The sequence shown here is derived from an EMBL/GenBank/DDBJ whole genome shotgun (WGS) entry which is preliminary data.</text>
</comment>
<evidence type="ECO:0000256" key="2">
    <source>
        <dbReference type="SAM" id="MobiDB-lite"/>
    </source>
</evidence>
<dbReference type="Gene3D" id="1.10.287.1490">
    <property type="match status" value="1"/>
</dbReference>